<dbReference type="Proteomes" id="UP001159363">
    <property type="component" value="Chromosome 1"/>
</dbReference>
<gene>
    <name evidence="3" type="ORF">PR048_000039</name>
</gene>
<keyword evidence="2" id="KW-0472">Membrane</keyword>
<keyword evidence="2" id="KW-0812">Transmembrane</keyword>
<evidence type="ECO:0000313" key="3">
    <source>
        <dbReference type="EMBL" id="KAJ8894732.1"/>
    </source>
</evidence>
<feature type="region of interest" description="Disordered" evidence="1">
    <location>
        <begin position="97"/>
        <end position="116"/>
    </location>
</feature>
<evidence type="ECO:0000256" key="2">
    <source>
        <dbReference type="SAM" id="Phobius"/>
    </source>
</evidence>
<keyword evidence="2" id="KW-1133">Transmembrane helix</keyword>
<protein>
    <submittedName>
        <fullName evidence="3">Uncharacterized protein</fullName>
    </submittedName>
</protein>
<feature type="transmembrane region" description="Helical" evidence="2">
    <location>
        <begin position="354"/>
        <end position="375"/>
    </location>
</feature>
<feature type="transmembrane region" description="Helical" evidence="2">
    <location>
        <begin position="395"/>
        <end position="415"/>
    </location>
</feature>
<dbReference type="EMBL" id="JARBHB010000001">
    <property type="protein sequence ID" value="KAJ8894732.1"/>
    <property type="molecule type" value="Genomic_DNA"/>
</dbReference>
<evidence type="ECO:0000313" key="4">
    <source>
        <dbReference type="Proteomes" id="UP001159363"/>
    </source>
</evidence>
<evidence type="ECO:0000256" key="1">
    <source>
        <dbReference type="SAM" id="MobiDB-lite"/>
    </source>
</evidence>
<proteinExistence type="predicted"/>
<reference evidence="3 4" key="1">
    <citation type="submission" date="2023-02" db="EMBL/GenBank/DDBJ databases">
        <title>LHISI_Scaffold_Assembly.</title>
        <authorList>
            <person name="Stuart O.P."/>
            <person name="Cleave R."/>
            <person name="Magrath M.J.L."/>
            <person name="Mikheyev A.S."/>
        </authorList>
    </citation>
    <scope>NUCLEOTIDE SEQUENCE [LARGE SCALE GENOMIC DNA]</scope>
    <source>
        <strain evidence="3">Daus_M_001</strain>
        <tissue evidence="3">Leg muscle</tissue>
    </source>
</reference>
<organism evidence="3 4">
    <name type="scientific">Dryococelus australis</name>
    <dbReference type="NCBI Taxonomy" id="614101"/>
    <lineage>
        <taxon>Eukaryota</taxon>
        <taxon>Metazoa</taxon>
        <taxon>Ecdysozoa</taxon>
        <taxon>Arthropoda</taxon>
        <taxon>Hexapoda</taxon>
        <taxon>Insecta</taxon>
        <taxon>Pterygota</taxon>
        <taxon>Neoptera</taxon>
        <taxon>Polyneoptera</taxon>
        <taxon>Phasmatodea</taxon>
        <taxon>Verophasmatodea</taxon>
        <taxon>Anareolatae</taxon>
        <taxon>Phasmatidae</taxon>
        <taxon>Eurycanthinae</taxon>
        <taxon>Dryococelus</taxon>
    </lineage>
</organism>
<comment type="caution">
    <text evidence="3">The sequence shown here is derived from an EMBL/GenBank/DDBJ whole genome shotgun (WGS) entry which is preliminary data.</text>
</comment>
<accession>A0ABQ9IDI1</accession>
<name>A0ABQ9IDI1_9NEOP</name>
<keyword evidence="4" id="KW-1185">Reference proteome</keyword>
<sequence length="547" mass="62428">MTDFSPRYERLCIAATHWLHAATTRGRDRACILSPASYWLRVLQERQSHIKAKVAGWSRRVGSTQMLERIQLANLGHDYLAGGIEVFSSRHKPTLTYYSGPPTRDQHTTRNGAAPECKGEENKIIPIKPSGIVRHDSHVTPPGIHSSSPRWKARRRESFPPSTGRRGGAAVAERLACSPPIRANRVQSLAVSLPDFRNRESYPTIPLVGGFSRGSAVSPTLSFRRCSILTSLHPHRLSASVLTDSTVEPRTTTNERETEPLVYRGLRSLACRSKNVLSLASLFPTVTYEDHALYKTCDVTAVAAGPEVLPASCFVTQVRQGKRHDDVRYKVSKGRPSCRTYCYMSLARHARERYMIAAAVLIIYLLDYSPIIYLLDYSLIVNLLDYILVMNLLDYILVMNLLDYILVMNLLDYSLIMNHLDYSLMVNLHDYSLIMNHLDYRLMVNLLDYILVMNLLDYSLMVNLHDYSLVMNHLDYRLMVNLHDYSLIMNLLDNSLMVNLLDYILVMNLHDYSLIMNHLDYSLMVNLHDYSLVMNLLDYSLMVNLHD</sequence>
<feature type="region of interest" description="Disordered" evidence="1">
    <location>
        <begin position="132"/>
        <end position="171"/>
    </location>
</feature>